<gene>
    <name evidence="1" type="ORF">LCGC14_0839610</name>
</gene>
<reference evidence="1" key="1">
    <citation type="journal article" date="2015" name="Nature">
        <title>Complex archaea that bridge the gap between prokaryotes and eukaryotes.</title>
        <authorList>
            <person name="Spang A."/>
            <person name="Saw J.H."/>
            <person name="Jorgensen S.L."/>
            <person name="Zaremba-Niedzwiedzka K."/>
            <person name="Martijn J."/>
            <person name="Lind A.E."/>
            <person name="van Eijk R."/>
            <person name="Schleper C."/>
            <person name="Guy L."/>
            <person name="Ettema T.J."/>
        </authorList>
    </citation>
    <scope>NUCLEOTIDE SEQUENCE</scope>
</reference>
<protein>
    <submittedName>
        <fullName evidence="1">Uncharacterized protein</fullName>
    </submittedName>
</protein>
<sequence length="72" mass="8202">MIEKRLRNLLQCYRDDHRVQWRKKLVRDGSGWPEDPPPCPCSLCNKARALIGESLSEECFKQAAAAEEGDDA</sequence>
<organism evidence="1">
    <name type="scientific">marine sediment metagenome</name>
    <dbReference type="NCBI Taxonomy" id="412755"/>
    <lineage>
        <taxon>unclassified sequences</taxon>
        <taxon>metagenomes</taxon>
        <taxon>ecological metagenomes</taxon>
    </lineage>
</organism>
<dbReference type="EMBL" id="LAZR01002451">
    <property type="protein sequence ID" value="KKN29883.1"/>
    <property type="molecule type" value="Genomic_DNA"/>
</dbReference>
<proteinExistence type="predicted"/>
<dbReference type="AlphaFoldDB" id="A0A0F9SKV9"/>
<accession>A0A0F9SKV9</accession>
<name>A0A0F9SKV9_9ZZZZ</name>
<comment type="caution">
    <text evidence="1">The sequence shown here is derived from an EMBL/GenBank/DDBJ whole genome shotgun (WGS) entry which is preliminary data.</text>
</comment>
<evidence type="ECO:0000313" key="1">
    <source>
        <dbReference type="EMBL" id="KKN29883.1"/>
    </source>
</evidence>